<organism evidence="8 9">
    <name type="scientific">Streptomyces wedmorensis</name>
    <dbReference type="NCBI Taxonomy" id="43759"/>
    <lineage>
        <taxon>Bacteria</taxon>
        <taxon>Bacillati</taxon>
        <taxon>Actinomycetota</taxon>
        <taxon>Actinomycetes</taxon>
        <taxon>Kitasatosporales</taxon>
        <taxon>Streptomycetaceae</taxon>
        <taxon>Streptomyces</taxon>
    </lineage>
</organism>
<dbReference type="PANTHER" id="PTHR23513:SF18">
    <property type="entry name" value="INTEGRAL MEMBRANE PROTEIN"/>
    <property type="match status" value="1"/>
</dbReference>
<dbReference type="SUPFAM" id="SSF103473">
    <property type="entry name" value="MFS general substrate transporter"/>
    <property type="match status" value="1"/>
</dbReference>
<evidence type="ECO:0000256" key="6">
    <source>
        <dbReference type="SAM" id="MobiDB-lite"/>
    </source>
</evidence>
<feature type="transmembrane region" description="Helical" evidence="7">
    <location>
        <begin position="12"/>
        <end position="34"/>
    </location>
</feature>
<dbReference type="CDD" id="cd06173">
    <property type="entry name" value="MFS_MefA_like"/>
    <property type="match status" value="1"/>
</dbReference>
<evidence type="ECO:0000256" key="5">
    <source>
        <dbReference type="ARBA" id="ARBA00023136"/>
    </source>
</evidence>
<sequence length="514" mass="52526">MLSVLRNRTYRRLFGAQVVALSGTGLATVALSLLAYDLAGADAAAVLGTALAIKMAAYVGLAPVVSALADRVPRRALLVAMDLARAAVALSLPFVTRVWQVYVLILLLQAASAAFTPAFQATIPRVLPDEREYTEALSLSRLAYDLESLASPVLAAALLTVVPYAWLFTGTAAGFLASALLVHTTTLPGPPEPAPPGDAPVRDARVRGGRARRAYGKVAFGTRLLLATPRLRALLALDLAVAAAGAVVLVGTVLLVRDTLGRAAGDVPLALGAYGAGSMAVALLLPRVLGRAEDRAVMVRAAFVLPGALGMLAVGLAVPSGAWSWPALLVLWAVVGAAGSAVLTPGGRVVRRSAGSGDLPAAFAARFSLSHACWLVTYPLAGWLAVRSGPAVAAAVLAAVALLGAVGAARLWPRTDPVELPHVHPELPAGHPHLAGSAGPHAHDFHIDALHRHWPKAGAPAAPGASAPAPSASGPRASGPSGPGPSSGRPASGRSWSGQRVRRISRPSRTTSRP</sequence>
<keyword evidence="3 7" id="KW-0812">Transmembrane</keyword>
<evidence type="ECO:0000256" key="4">
    <source>
        <dbReference type="ARBA" id="ARBA00022989"/>
    </source>
</evidence>
<feature type="transmembrane region" description="Helical" evidence="7">
    <location>
        <begin position="165"/>
        <end position="182"/>
    </location>
</feature>
<evidence type="ECO:0000256" key="1">
    <source>
        <dbReference type="ARBA" id="ARBA00004651"/>
    </source>
</evidence>
<feature type="region of interest" description="Disordered" evidence="6">
    <location>
        <begin position="422"/>
        <end position="442"/>
    </location>
</feature>
<dbReference type="PANTHER" id="PTHR23513">
    <property type="entry name" value="INTEGRAL MEMBRANE EFFLUX PROTEIN-RELATED"/>
    <property type="match status" value="1"/>
</dbReference>
<proteinExistence type="predicted"/>
<feature type="transmembrane region" description="Helical" evidence="7">
    <location>
        <begin position="391"/>
        <end position="412"/>
    </location>
</feature>
<feature type="transmembrane region" description="Helical" evidence="7">
    <location>
        <begin position="363"/>
        <end position="385"/>
    </location>
</feature>
<evidence type="ECO:0000256" key="7">
    <source>
        <dbReference type="SAM" id="Phobius"/>
    </source>
</evidence>
<evidence type="ECO:0000256" key="3">
    <source>
        <dbReference type="ARBA" id="ARBA00022692"/>
    </source>
</evidence>
<evidence type="ECO:0000256" key="2">
    <source>
        <dbReference type="ARBA" id="ARBA00022475"/>
    </source>
</evidence>
<name>A0ABW6J9Z9_STRWE</name>
<keyword evidence="9" id="KW-1185">Reference proteome</keyword>
<comment type="caution">
    <text evidence="8">The sequence shown here is derived from an EMBL/GenBank/DDBJ whole genome shotgun (WGS) entry which is preliminary data.</text>
</comment>
<protein>
    <submittedName>
        <fullName evidence="8">MFS transporter</fullName>
    </submittedName>
</protein>
<evidence type="ECO:0000313" key="9">
    <source>
        <dbReference type="Proteomes" id="UP001600424"/>
    </source>
</evidence>
<keyword evidence="4 7" id="KW-1133">Transmembrane helix</keyword>
<feature type="transmembrane region" description="Helical" evidence="7">
    <location>
        <begin position="233"/>
        <end position="255"/>
    </location>
</feature>
<dbReference type="EMBL" id="JBHTRV010000071">
    <property type="protein sequence ID" value="MFE5985897.1"/>
    <property type="molecule type" value="Genomic_DNA"/>
</dbReference>
<keyword evidence="2" id="KW-1003">Cell membrane</keyword>
<gene>
    <name evidence="8" type="ORF">ACFQ63_40310</name>
</gene>
<dbReference type="Pfam" id="PF07690">
    <property type="entry name" value="MFS_1"/>
    <property type="match status" value="1"/>
</dbReference>
<dbReference type="Gene3D" id="1.20.1250.20">
    <property type="entry name" value="MFS general substrate transporter like domains"/>
    <property type="match status" value="1"/>
</dbReference>
<dbReference type="Proteomes" id="UP001600424">
    <property type="component" value="Unassembled WGS sequence"/>
</dbReference>
<feature type="transmembrane region" description="Helical" evidence="7">
    <location>
        <begin position="323"/>
        <end position="343"/>
    </location>
</feature>
<keyword evidence="5 7" id="KW-0472">Membrane</keyword>
<feature type="transmembrane region" description="Helical" evidence="7">
    <location>
        <begin position="267"/>
        <end position="285"/>
    </location>
</feature>
<dbReference type="InterPro" id="IPR011701">
    <property type="entry name" value="MFS"/>
</dbReference>
<feature type="transmembrane region" description="Helical" evidence="7">
    <location>
        <begin position="46"/>
        <end position="69"/>
    </location>
</feature>
<dbReference type="InterPro" id="IPR036259">
    <property type="entry name" value="MFS_trans_sf"/>
</dbReference>
<feature type="region of interest" description="Disordered" evidence="6">
    <location>
        <begin position="455"/>
        <end position="514"/>
    </location>
</feature>
<feature type="transmembrane region" description="Helical" evidence="7">
    <location>
        <begin position="297"/>
        <end position="317"/>
    </location>
</feature>
<comment type="subcellular location">
    <subcellularLocation>
        <location evidence="1">Cell membrane</location>
        <topology evidence="1">Multi-pass membrane protein</topology>
    </subcellularLocation>
</comment>
<feature type="compositionally biased region" description="Low complexity" evidence="6">
    <location>
        <begin position="457"/>
        <end position="498"/>
    </location>
</feature>
<evidence type="ECO:0000313" key="8">
    <source>
        <dbReference type="EMBL" id="MFE5985897.1"/>
    </source>
</evidence>
<accession>A0ABW6J9Z9</accession>
<reference evidence="8 9" key="1">
    <citation type="submission" date="2024-09" db="EMBL/GenBank/DDBJ databases">
        <title>The Natural Products Discovery Center: Release of the First 8490 Sequenced Strains for Exploring Actinobacteria Biosynthetic Diversity.</title>
        <authorList>
            <person name="Kalkreuter E."/>
            <person name="Kautsar S.A."/>
            <person name="Yang D."/>
            <person name="Bader C.D."/>
            <person name="Teijaro C.N."/>
            <person name="Fluegel L."/>
            <person name="Davis C.M."/>
            <person name="Simpson J.R."/>
            <person name="Lauterbach L."/>
            <person name="Steele A.D."/>
            <person name="Gui C."/>
            <person name="Meng S."/>
            <person name="Li G."/>
            <person name="Viehrig K."/>
            <person name="Ye F."/>
            <person name="Su P."/>
            <person name="Kiefer A.F."/>
            <person name="Nichols A."/>
            <person name="Cepeda A.J."/>
            <person name="Yan W."/>
            <person name="Fan B."/>
            <person name="Jiang Y."/>
            <person name="Adhikari A."/>
            <person name="Zheng C.-J."/>
            <person name="Schuster L."/>
            <person name="Cowan T.M."/>
            <person name="Smanski M.J."/>
            <person name="Chevrette M.G."/>
            <person name="De Carvalho L.P.S."/>
            <person name="Shen B."/>
        </authorList>
    </citation>
    <scope>NUCLEOTIDE SEQUENCE [LARGE SCALE GENOMIC DNA]</scope>
    <source>
        <strain evidence="8 9">NPDC056472</strain>
    </source>
</reference>
<dbReference type="RefSeq" id="WP_386255907.1">
    <property type="nucleotide sequence ID" value="NZ_JBHTRV010000071.1"/>
</dbReference>